<proteinExistence type="predicted"/>
<reference evidence="1 2" key="1">
    <citation type="submission" date="2017-08" db="EMBL/GenBank/DDBJ databases">
        <title>Capnocytophaga canis 17-158 assembly.</title>
        <authorList>
            <person name="Gulvik C.A."/>
        </authorList>
    </citation>
    <scope>NUCLEOTIDE SEQUENCE [LARGE SCALE GENOMIC DNA]</scope>
    <source>
        <strain evidence="1 2">17-158</strain>
    </source>
</reference>
<dbReference type="Proteomes" id="UP000265497">
    <property type="component" value="Unassembled WGS sequence"/>
</dbReference>
<dbReference type="Pfam" id="PF13715">
    <property type="entry name" value="CarbopepD_reg_2"/>
    <property type="match status" value="1"/>
</dbReference>
<name>A0A3A1YFL5_9FLAO</name>
<gene>
    <name evidence="1" type="ORF">CKY20_05300</name>
</gene>
<sequence length="296" mass="34217">MRIILLFIISFSMYSQTLEGFVIDSLTQEPLPYANISFLDRNIGVSADENGFFKLDISKKESENVLISFVGYESKIISLEKYVENRKYTQKINLLPTTEVLEEVVLVEKQLQKAKKTNVGTFHKKGVFLNSVPFGYEKAVFIENKTRKSGQITAVTLYFKSETNELYEQLEAFFRLNFYNVDDRGFPKETLSKELFLIKPGAKQQKIRVDLSNYGLPFPEKGIFVGVEVINPTEKQPKGSLYVTKPSLVHTHADKNIVITRFRGKEWYKNSKKSTFKKEYYAVPRVKMEVLLPNRE</sequence>
<dbReference type="InterPro" id="IPR008969">
    <property type="entry name" value="CarboxyPept-like_regulatory"/>
</dbReference>
<accession>A0A3A1YFL5</accession>
<evidence type="ECO:0000313" key="1">
    <source>
        <dbReference type="EMBL" id="RIY36942.1"/>
    </source>
</evidence>
<dbReference type="EMBL" id="NSDI01000004">
    <property type="protein sequence ID" value="RIY36942.1"/>
    <property type="molecule type" value="Genomic_DNA"/>
</dbReference>
<dbReference type="RefSeq" id="WP_119652491.1">
    <property type="nucleotide sequence ID" value="NZ_NSDI01000004.1"/>
</dbReference>
<evidence type="ECO:0000313" key="2">
    <source>
        <dbReference type="Proteomes" id="UP000265497"/>
    </source>
</evidence>
<comment type="caution">
    <text evidence="1">The sequence shown here is derived from an EMBL/GenBank/DDBJ whole genome shotgun (WGS) entry which is preliminary data.</text>
</comment>
<protein>
    <submittedName>
        <fullName evidence="1">Uncharacterized protein</fullName>
    </submittedName>
</protein>
<dbReference type="AlphaFoldDB" id="A0A3A1YFL5"/>
<organism evidence="1 2">
    <name type="scientific">Capnocytophaga canis</name>
    <dbReference type="NCBI Taxonomy" id="1848903"/>
    <lineage>
        <taxon>Bacteria</taxon>
        <taxon>Pseudomonadati</taxon>
        <taxon>Bacteroidota</taxon>
        <taxon>Flavobacteriia</taxon>
        <taxon>Flavobacteriales</taxon>
        <taxon>Flavobacteriaceae</taxon>
        <taxon>Capnocytophaga</taxon>
    </lineage>
</organism>
<dbReference type="Gene3D" id="2.60.40.1120">
    <property type="entry name" value="Carboxypeptidase-like, regulatory domain"/>
    <property type="match status" value="1"/>
</dbReference>
<dbReference type="SUPFAM" id="SSF49464">
    <property type="entry name" value="Carboxypeptidase regulatory domain-like"/>
    <property type="match status" value="1"/>
</dbReference>